<organism evidence="3 4">
    <name type="scientific">Anaeramoeba flamelloides</name>
    <dbReference type="NCBI Taxonomy" id="1746091"/>
    <lineage>
        <taxon>Eukaryota</taxon>
        <taxon>Metamonada</taxon>
        <taxon>Anaeramoebidae</taxon>
        <taxon>Anaeramoeba</taxon>
    </lineage>
</organism>
<evidence type="ECO:0000256" key="1">
    <source>
        <dbReference type="SAM" id="MobiDB-lite"/>
    </source>
</evidence>
<accession>A0ABQ8YIF9</accession>
<reference evidence="3" key="1">
    <citation type="submission" date="2022-08" db="EMBL/GenBank/DDBJ databases">
        <title>Novel sulfate-reducing endosymbionts in the free-living metamonad Anaeramoeba.</title>
        <authorList>
            <person name="Jerlstrom-Hultqvist J."/>
            <person name="Cepicka I."/>
            <person name="Gallot-Lavallee L."/>
            <person name="Salas-Leiva D."/>
            <person name="Curtis B.A."/>
            <person name="Zahonova K."/>
            <person name="Pipaliya S."/>
            <person name="Dacks J."/>
            <person name="Roger A.J."/>
        </authorList>
    </citation>
    <scope>NUCLEOTIDE SEQUENCE</scope>
    <source>
        <strain evidence="3">Schooner1</strain>
    </source>
</reference>
<dbReference type="PROSITE" id="PS50035">
    <property type="entry name" value="PLD"/>
    <property type="match status" value="1"/>
</dbReference>
<evidence type="ECO:0000313" key="3">
    <source>
        <dbReference type="EMBL" id="KAJ6244347.1"/>
    </source>
</evidence>
<sequence>MSIRQRKAERIMVSGYLRKKLTHGLQGTLTMDDFEKKHLSAWSRLSKEEQGLLLKSLPMTRSKRLELFRTKFSKYFVEKFSTDDPKKIVSVYFDSVLLLSLMVAYQQGSSGTRNCWGTFYRRKGLKSNPRTTDSPDSLRMIIRDGTNDKRNNDSKHKQKASSAKKGNGNGNGIRNKRSNKRKKNVLKKKNQKTQTKAKTKTKAKSLTLTQTRRKTKTKRLNKQNNKENVLPYIKQFSNDFLRKWLHGTCQDDQTKKQSCNIKNSTRKRNYGDRDIVSKSSCQKQQEQNNNLCKNSHKIKIANKPRNFNVLNVSNPSEEFATNKTKEEDLNKFTQKPISKSETINLNINFPINNNINLINSNNNNNNNNNTNYGINNCNFYDNYDNQISQATGEQYSTSSQNMSKFVDFPTRNYDPLFSDFALNNTNNDYLLFGTNCNFNPNNIDSDNSDFHLDNIDIVDVDVEHEKIIIQDQKEICDQTFFSDQNLNQSHLSNVFNSSQLDTSLDECQDSFQSFSNILDLDLSSHQNNILNVDQFQLNTYSEIIERDEDLSNCNKNNNVDHDDDDDDDLVDNNSLNVISLNNFDLDLESLQNDQIENFFFN</sequence>
<feature type="compositionally biased region" description="Basic residues" evidence="1">
    <location>
        <begin position="211"/>
        <end position="221"/>
    </location>
</feature>
<gene>
    <name evidence="3" type="ORF">M0813_02312</name>
</gene>
<evidence type="ECO:0000313" key="4">
    <source>
        <dbReference type="Proteomes" id="UP001150062"/>
    </source>
</evidence>
<feature type="compositionally biased region" description="Basic and acidic residues" evidence="1">
    <location>
        <begin position="144"/>
        <end position="155"/>
    </location>
</feature>
<dbReference type="EMBL" id="JAOAOG010000164">
    <property type="protein sequence ID" value="KAJ6244347.1"/>
    <property type="molecule type" value="Genomic_DNA"/>
</dbReference>
<name>A0ABQ8YIF9_9EUKA</name>
<feature type="compositionally biased region" description="Basic residues" evidence="1">
    <location>
        <begin position="174"/>
        <end position="203"/>
    </location>
</feature>
<dbReference type="Proteomes" id="UP001150062">
    <property type="component" value="Unassembled WGS sequence"/>
</dbReference>
<evidence type="ECO:0000259" key="2">
    <source>
        <dbReference type="PROSITE" id="PS50035"/>
    </source>
</evidence>
<proteinExistence type="predicted"/>
<feature type="region of interest" description="Disordered" evidence="1">
    <location>
        <begin position="144"/>
        <end position="223"/>
    </location>
</feature>
<comment type="caution">
    <text evidence="3">The sequence shown here is derived from an EMBL/GenBank/DDBJ whole genome shotgun (WGS) entry which is preliminary data.</text>
</comment>
<feature type="domain" description="PLD phosphodiesterase" evidence="2">
    <location>
        <begin position="459"/>
        <end position="490"/>
    </location>
</feature>
<protein>
    <recommendedName>
        <fullName evidence="2">PLD phosphodiesterase domain-containing protein</fullName>
    </recommendedName>
</protein>
<keyword evidence="4" id="KW-1185">Reference proteome</keyword>
<dbReference type="InterPro" id="IPR001736">
    <property type="entry name" value="PLipase_D/transphosphatidylase"/>
</dbReference>